<evidence type="ECO:0000256" key="1">
    <source>
        <dbReference type="SAM" id="Phobius"/>
    </source>
</evidence>
<comment type="caution">
    <text evidence="2">The sequence shown here is derived from an EMBL/GenBank/DDBJ whole genome shotgun (WGS) entry which is preliminary data.</text>
</comment>
<feature type="transmembrane region" description="Helical" evidence="1">
    <location>
        <begin position="55"/>
        <end position="76"/>
    </location>
</feature>
<keyword evidence="1" id="KW-1133">Transmembrane helix</keyword>
<evidence type="ECO:0000313" key="3">
    <source>
        <dbReference type="Proteomes" id="UP000190973"/>
    </source>
</evidence>
<evidence type="ECO:0008006" key="4">
    <source>
        <dbReference type="Google" id="ProtNLM"/>
    </source>
</evidence>
<sequence length="303" mass="34732">MKDKGYLDKVIKSAVDDSIFNIKASRDIFNEAWNNKEKEMGKKKYFSIKNIRKEVLVPVCCVLFAIVGVFTFSPGARAAAQEALKTIFLLDKSGNIVEKSEDEAVDDVTVGGFEITDKNKNEIEGKFGFEFNFPERVGNFSITEIAGYPVSPSAIMTVKDLKYKDEENSLDKFRKAVGDDKIFNELSKEYKIKRNICESYEDSEKHKFFIYLSKFSEDSETNSVKETTIDNIKCRVLEENRAKYERSENGDDVTKKPISVNKIYCMVWDYNGVSYRIYIGENSSDIDVATQFAKDYIKILKQE</sequence>
<organism evidence="2 3">
    <name type="scientific">Clostridium beijerinckii</name>
    <name type="common">Clostridium MP</name>
    <dbReference type="NCBI Taxonomy" id="1520"/>
    <lineage>
        <taxon>Bacteria</taxon>
        <taxon>Bacillati</taxon>
        <taxon>Bacillota</taxon>
        <taxon>Clostridia</taxon>
        <taxon>Eubacteriales</taxon>
        <taxon>Clostridiaceae</taxon>
        <taxon>Clostridium</taxon>
    </lineage>
</organism>
<dbReference type="RefSeq" id="WP_077838677.1">
    <property type="nucleotide sequence ID" value="NZ_JABSWC010000001.1"/>
</dbReference>
<keyword evidence="1" id="KW-0812">Transmembrane</keyword>
<evidence type="ECO:0000313" key="2">
    <source>
        <dbReference type="EMBL" id="OOM61887.1"/>
    </source>
</evidence>
<name>A0A1S8S947_CLOBE</name>
<dbReference type="EMBL" id="LZZI01000029">
    <property type="protein sequence ID" value="OOM61887.1"/>
    <property type="molecule type" value="Genomic_DNA"/>
</dbReference>
<accession>A0A1S8S947</accession>
<gene>
    <name evidence="2" type="ORF">CLBCK_20620</name>
</gene>
<protein>
    <recommendedName>
        <fullName evidence="4">DUF4367 domain-containing protein</fullName>
    </recommendedName>
</protein>
<dbReference type="AlphaFoldDB" id="A0A1S8S947"/>
<keyword evidence="1" id="KW-0472">Membrane</keyword>
<dbReference type="Proteomes" id="UP000190973">
    <property type="component" value="Unassembled WGS sequence"/>
</dbReference>
<proteinExistence type="predicted"/>
<reference evidence="2 3" key="1">
    <citation type="submission" date="2016-05" db="EMBL/GenBank/DDBJ databases">
        <title>Microbial solvent formation.</title>
        <authorList>
            <person name="Poehlein A."/>
            <person name="Montoya Solano J.D."/>
            <person name="Flitsch S."/>
            <person name="Krabben P."/>
            <person name="Duerre P."/>
            <person name="Daniel R."/>
        </authorList>
    </citation>
    <scope>NUCLEOTIDE SEQUENCE [LARGE SCALE GENOMIC DNA]</scope>
    <source>
        <strain evidence="2 3">DSM 53</strain>
    </source>
</reference>